<organism evidence="1">
    <name type="scientific">Anguilla anguilla</name>
    <name type="common">European freshwater eel</name>
    <name type="synonym">Muraena anguilla</name>
    <dbReference type="NCBI Taxonomy" id="7936"/>
    <lineage>
        <taxon>Eukaryota</taxon>
        <taxon>Metazoa</taxon>
        <taxon>Chordata</taxon>
        <taxon>Craniata</taxon>
        <taxon>Vertebrata</taxon>
        <taxon>Euteleostomi</taxon>
        <taxon>Actinopterygii</taxon>
        <taxon>Neopterygii</taxon>
        <taxon>Teleostei</taxon>
        <taxon>Anguilliformes</taxon>
        <taxon>Anguillidae</taxon>
        <taxon>Anguilla</taxon>
    </lineage>
</organism>
<dbReference type="EMBL" id="GBXM01019075">
    <property type="protein sequence ID" value="JAH89502.1"/>
    <property type="molecule type" value="Transcribed_RNA"/>
</dbReference>
<reference evidence="1" key="2">
    <citation type="journal article" date="2015" name="Fish Shellfish Immunol.">
        <title>Early steps in the European eel (Anguilla anguilla)-Vibrio vulnificus interaction in the gills: Role of the RtxA13 toxin.</title>
        <authorList>
            <person name="Callol A."/>
            <person name="Pajuelo D."/>
            <person name="Ebbesson L."/>
            <person name="Teles M."/>
            <person name="MacKenzie S."/>
            <person name="Amaro C."/>
        </authorList>
    </citation>
    <scope>NUCLEOTIDE SEQUENCE</scope>
</reference>
<accession>A0A0E9WGL7</accession>
<name>A0A0E9WGL7_ANGAN</name>
<sequence>MSVTISNSTLEFMGGKLVKTKNLLTQRSSRTQFESPLLCNVKVRVFELQAST</sequence>
<protein>
    <submittedName>
        <fullName evidence="1">Uncharacterized protein</fullName>
    </submittedName>
</protein>
<reference evidence="1" key="1">
    <citation type="submission" date="2014-11" db="EMBL/GenBank/DDBJ databases">
        <authorList>
            <person name="Amaro Gonzalez C."/>
        </authorList>
    </citation>
    <scope>NUCLEOTIDE SEQUENCE</scope>
</reference>
<dbReference type="AlphaFoldDB" id="A0A0E9WGL7"/>
<proteinExistence type="predicted"/>
<evidence type="ECO:0000313" key="1">
    <source>
        <dbReference type="EMBL" id="JAH89502.1"/>
    </source>
</evidence>